<feature type="region of interest" description="Disordered" evidence="11">
    <location>
        <begin position="404"/>
        <end position="428"/>
    </location>
</feature>
<keyword evidence="3" id="KW-1003">Cell membrane</keyword>
<feature type="domain" description="Interleukin-17 receptor C/E N-terminal" evidence="14">
    <location>
        <begin position="48"/>
        <end position="257"/>
    </location>
</feature>
<feature type="domain" description="SEFIR" evidence="13">
    <location>
        <begin position="315"/>
        <end position="531"/>
    </location>
</feature>
<evidence type="ECO:0000256" key="2">
    <source>
        <dbReference type="ARBA" id="ARBA00004479"/>
    </source>
</evidence>
<dbReference type="Gene3D" id="3.40.50.11530">
    <property type="match status" value="1"/>
</dbReference>
<evidence type="ECO:0000256" key="1">
    <source>
        <dbReference type="ARBA" id="ARBA00004162"/>
    </source>
</evidence>
<evidence type="ECO:0000313" key="16">
    <source>
        <dbReference type="Proteomes" id="UP000677803"/>
    </source>
</evidence>
<proteinExistence type="predicted"/>
<organism evidence="15 16">
    <name type="scientific">Menidia menidia</name>
    <name type="common">Atlantic silverside</name>
    <dbReference type="NCBI Taxonomy" id="238744"/>
    <lineage>
        <taxon>Eukaryota</taxon>
        <taxon>Metazoa</taxon>
        <taxon>Chordata</taxon>
        <taxon>Craniata</taxon>
        <taxon>Vertebrata</taxon>
        <taxon>Euteleostomi</taxon>
        <taxon>Actinopterygii</taxon>
        <taxon>Neopterygii</taxon>
        <taxon>Teleostei</taxon>
        <taxon>Neoteleostei</taxon>
        <taxon>Acanthomorphata</taxon>
        <taxon>Ovalentaria</taxon>
        <taxon>Atherinomorphae</taxon>
        <taxon>Atheriniformes</taxon>
        <taxon>Atherinopsidae</taxon>
        <taxon>Menidiinae</taxon>
        <taxon>Menidia</taxon>
    </lineage>
</organism>
<feature type="region of interest" description="Disordered" evidence="11">
    <location>
        <begin position="571"/>
        <end position="623"/>
    </location>
</feature>
<gene>
    <name evidence="15" type="ORF">MMEN_LOCUS21834</name>
</gene>
<accession>A0A8S4BXN0</accession>
<reference evidence="15" key="1">
    <citation type="submission" date="2021-05" db="EMBL/GenBank/DDBJ databases">
        <authorList>
            <person name="Tigano A."/>
        </authorList>
    </citation>
    <scope>NUCLEOTIDE SEQUENCE</scope>
</reference>
<evidence type="ECO:0000256" key="4">
    <source>
        <dbReference type="ARBA" id="ARBA00022692"/>
    </source>
</evidence>
<keyword evidence="10" id="KW-0395">Inflammatory response</keyword>
<dbReference type="InterPro" id="IPR039465">
    <property type="entry name" value="IL-17_rcpt-like"/>
</dbReference>
<evidence type="ECO:0000256" key="6">
    <source>
        <dbReference type="ARBA" id="ARBA00022989"/>
    </source>
</evidence>
<comment type="subcellular location">
    <subcellularLocation>
        <location evidence="1">Cell membrane</location>
        <topology evidence="1">Single-pass membrane protein</topology>
    </subcellularLocation>
    <subcellularLocation>
        <location evidence="2">Membrane</location>
        <topology evidence="2">Single-pass type I membrane protein</topology>
    </subcellularLocation>
</comment>
<sequence>PKPDYSVSVNKSSKTVFVSVDSGDRVKIRLCYENRASHCAEIIPPRLVSQMVDFNITYMLPCVCVEAFYDYLDARRHKKCPFKNGSLTDFDDVLRASRVLLYRSQVTWTSKCPNSKLNVSASLCWKQHPHLCIPVINSTLEKKDGPTLVFNTSTVDKHPQMCVQFSTQGRHNISCLFKDILSSWETHIGPGRRSISVFVTSSSPAKFSAQLCLLTEGECTPTGPVHSVTMGELDTEKRINVPVQVPAEKPCVQVWQSSPALNGRRILCPDYTHSRWGVCAAAAFTFLTAVILFVFFIHRVIKKGAAGWLTIQKPLLVVCSSDASTHVSAVCALASLLQGELGATVHTALWAQTSQRPAGGRSGVADLGPLPWLYGQWDAVRKAQGRVLVVWSLEAKRTYQKWREERENMRNDERKNEDSRKANGAHKKISKKVDANLKLNARKVKCKKEKAVIEFWEDDDRYSQKERSAVTEPVFVAALASLEEALRGCNAQEVAIVYFQGLSHSRDIPKALRGVPRYCLPQDFSGLIQELGEVRTGPKTGESGGHCWPKLLCKVLSVWLARQLAQRLQTQLPQTQRQKGEEWSLTSSVSPTENKHKVPPAPGPADALQQELLQGSPWRAERL</sequence>
<evidence type="ECO:0000256" key="10">
    <source>
        <dbReference type="ARBA" id="ARBA00023198"/>
    </source>
</evidence>
<keyword evidence="16" id="KW-1185">Reference proteome</keyword>
<name>A0A8S4BXN0_9TELE</name>
<evidence type="ECO:0000259" key="13">
    <source>
        <dbReference type="Pfam" id="PF08357"/>
    </source>
</evidence>
<keyword evidence="7 12" id="KW-0472">Membrane</keyword>
<keyword evidence="9" id="KW-0325">Glycoprotein</keyword>
<evidence type="ECO:0000259" key="14">
    <source>
        <dbReference type="Pfam" id="PF15037"/>
    </source>
</evidence>
<evidence type="ECO:0000256" key="12">
    <source>
        <dbReference type="SAM" id="Phobius"/>
    </source>
</evidence>
<evidence type="ECO:0000256" key="8">
    <source>
        <dbReference type="ARBA" id="ARBA00023170"/>
    </source>
</evidence>
<comment type="caution">
    <text evidence="15">The sequence shown here is derived from an EMBL/GenBank/DDBJ whole genome shotgun (WGS) entry which is preliminary data.</text>
</comment>
<dbReference type="AlphaFoldDB" id="A0A8S4BXN0"/>
<feature type="transmembrane region" description="Helical" evidence="12">
    <location>
        <begin position="275"/>
        <end position="297"/>
    </location>
</feature>
<evidence type="ECO:0000313" key="15">
    <source>
        <dbReference type="EMBL" id="CAG6021632.1"/>
    </source>
</evidence>
<feature type="non-terminal residue" evidence="15">
    <location>
        <position position="1"/>
    </location>
</feature>
<dbReference type="PANTHER" id="PTHR15583:SF21">
    <property type="entry name" value="INTERLEUKIN-17 RECEPTOR E-LIKE"/>
    <property type="match status" value="1"/>
</dbReference>
<dbReference type="InterPro" id="IPR013568">
    <property type="entry name" value="SEFIR_dom"/>
</dbReference>
<evidence type="ECO:0000256" key="7">
    <source>
        <dbReference type="ARBA" id="ARBA00023136"/>
    </source>
</evidence>
<dbReference type="InterPro" id="IPR027841">
    <property type="entry name" value="IL-17_rcpt_C/E_N"/>
</dbReference>
<evidence type="ECO:0000256" key="5">
    <source>
        <dbReference type="ARBA" id="ARBA00022729"/>
    </source>
</evidence>
<keyword evidence="8" id="KW-0675">Receptor</keyword>
<dbReference type="EMBL" id="CAJRST010041110">
    <property type="protein sequence ID" value="CAG6021632.1"/>
    <property type="molecule type" value="Genomic_DNA"/>
</dbReference>
<keyword evidence="5" id="KW-0732">Signal</keyword>
<dbReference type="GO" id="GO:0005886">
    <property type="term" value="C:plasma membrane"/>
    <property type="evidence" value="ECO:0007669"/>
    <property type="project" value="UniProtKB-SubCell"/>
</dbReference>
<evidence type="ECO:0000256" key="3">
    <source>
        <dbReference type="ARBA" id="ARBA00022475"/>
    </source>
</evidence>
<protein>
    <submittedName>
        <fullName evidence="15">(Atlantic silverside) hypothetical protein</fullName>
    </submittedName>
</protein>
<dbReference type="Proteomes" id="UP000677803">
    <property type="component" value="Unassembled WGS sequence"/>
</dbReference>
<keyword evidence="4 12" id="KW-0812">Transmembrane</keyword>
<dbReference type="GO" id="GO:0006954">
    <property type="term" value="P:inflammatory response"/>
    <property type="evidence" value="ECO:0007669"/>
    <property type="project" value="UniProtKB-KW"/>
</dbReference>
<feature type="compositionally biased region" description="Basic and acidic residues" evidence="11">
    <location>
        <begin position="404"/>
        <end position="421"/>
    </location>
</feature>
<feature type="non-terminal residue" evidence="15">
    <location>
        <position position="623"/>
    </location>
</feature>
<dbReference type="Pfam" id="PF08357">
    <property type="entry name" value="SEFIR"/>
    <property type="match status" value="1"/>
</dbReference>
<evidence type="ECO:0000256" key="9">
    <source>
        <dbReference type="ARBA" id="ARBA00023180"/>
    </source>
</evidence>
<dbReference type="OrthoDB" id="9894203at2759"/>
<dbReference type="PANTHER" id="PTHR15583">
    <property type="entry name" value="INTERLEUKIN-17 RECEPTOR"/>
    <property type="match status" value="1"/>
</dbReference>
<dbReference type="Pfam" id="PF15037">
    <property type="entry name" value="IL17_R_N"/>
    <property type="match status" value="1"/>
</dbReference>
<dbReference type="GO" id="GO:0030368">
    <property type="term" value="F:interleukin-17 receptor activity"/>
    <property type="evidence" value="ECO:0007669"/>
    <property type="project" value="InterPro"/>
</dbReference>
<keyword evidence="6 12" id="KW-1133">Transmembrane helix</keyword>
<evidence type="ECO:0000256" key="11">
    <source>
        <dbReference type="SAM" id="MobiDB-lite"/>
    </source>
</evidence>